<evidence type="ECO:0000313" key="1">
    <source>
        <dbReference type="EMBL" id="CAG8701163.1"/>
    </source>
</evidence>
<sequence>MEPVSATIPSPSKSGLYSTVLDPDFESLFVSKVQTASAGLLPVDEHNAGQALFAIQKVASKFSELPNWPLHLRSLEGCEELLRRTAELIVLLIEVYESKAFAWFCENVDSILSVDLRADVNLRELMNRVKVK</sequence>
<dbReference type="Proteomes" id="UP000789525">
    <property type="component" value="Unassembled WGS sequence"/>
</dbReference>
<accession>A0ACA9PBV4</accession>
<protein>
    <submittedName>
        <fullName evidence="1">11952_t:CDS:1</fullName>
    </submittedName>
</protein>
<proteinExistence type="predicted"/>
<evidence type="ECO:0000313" key="2">
    <source>
        <dbReference type="Proteomes" id="UP000789525"/>
    </source>
</evidence>
<reference evidence="1" key="1">
    <citation type="submission" date="2021-06" db="EMBL/GenBank/DDBJ databases">
        <authorList>
            <person name="Kallberg Y."/>
            <person name="Tangrot J."/>
            <person name="Rosling A."/>
        </authorList>
    </citation>
    <scope>NUCLEOTIDE SEQUENCE</scope>
    <source>
        <strain evidence="1">CL356</strain>
    </source>
</reference>
<keyword evidence="2" id="KW-1185">Reference proteome</keyword>
<organism evidence="1 2">
    <name type="scientific">Acaulospora colombiana</name>
    <dbReference type="NCBI Taxonomy" id="27376"/>
    <lineage>
        <taxon>Eukaryota</taxon>
        <taxon>Fungi</taxon>
        <taxon>Fungi incertae sedis</taxon>
        <taxon>Mucoromycota</taxon>
        <taxon>Glomeromycotina</taxon>
        <taxon>Glomeromycetes</taxon>
        <taxon>Diversisporales</taxon>
        <taxon>Acaulosporaceae</taxon>
        <taxon>Acaulospora</taxon>
    </lineage>
</organism>
<dbReference type="EMBL" id="CAJVPT010032357">
    <property type="protein sequence ID" value="CAG8701163.1"/>
    <property type="molecule type" value="Genomic_DNA"/>
</dbReference>
<gene>
    <name evidence="1" type="ORF">ACOLOM_LOCUS10250</name>
</gene>
<name>A0ACA9PBV4_9GLOM</name>
<comment type="caution">
    <text evidence="1">The sequence shown here is derived from an EMBL/GenBank/DDBJ whole genome shotgun (WGS) entry which is preliminary data.</text>
</comment>
<feature type="non-terminal residue" evidence="1">
    <location>
        <position position="132"/>
    </location>
</feature>